<comment type="caution">
    <text evidence="3">The sequence shown here is derived from an EMBL/GenBank/DDBJ whole genome shotgun (WGS) entry which is preliminary data.</text>
</comment>
<evidence type="ECO:0000313" key="3">
    <source>
        <dbReference type="EMBL" id="TKA80138.1"/>
    </source>
</evidence>
<evidence type="ECO:0000256" key="1">
    <source>
        <dbReference type="SAM" id="MobiDB-lite"/>
    </source>
</evidence>
<feature type="region of interest" description="Disordered" evidence="1">
    <location>
        <begin position="965"/>
        <end position="994"/>
    </location>
</feature>
<feature type="region of interest" description="Disordered" evidence="1">
    <location>
        <begin position="809"/>
        <end position="832"/>
    </location>
</feature>
<protein>
    <recommendedName>
        <fullName evidence="2">DUF6604 domain-containing protein</fullName>
    </recommendedName>
</protein>
<dbReference type="OrthoDB" id="3650886at2759"/>
<dbReference type="PANTHER" id="PTHR38795">
    <property type="entry name" value="DUF6604 DOMAIN-CONTAINING PROTEIN"/>
    <property type="match status" value="1"/>
</dbReference>
<dbReference type="PANTHER" id="PTHR38795:SF1">
    <property type="entry name" value="DUF6604 DOMAIN-CONTAINING PROTEIN"/>
    <property type="match status" value="1"/>
</dbReference>
<evidence type="ECO:0000313" key="4">
    <source>
        <dbReference type="Proteomes" id="UP000309340"/>
    </source>
</evidence>
<organism evidence="3 4">
    <name type="scientific">Friedmanniomyces simplex</name>
    <dbReference type="NCBI Taxonomy" id="329884"/>
    <lineage>
        <taxon>Eukaryota</taxon>
        <taxon>Fungi</taxon>
        <taxon>Dikarya</taxon>
        <taxon>Ascomycota</taxon>
        <taxon>Pezizomycotina</taxon>
        <taxon>Dothideomycetes</taxon>
        <taxon>Dothideomycetidae</taxon>
        <taxon>Mycosphaerellales</taxon>
        <taxon>Teratosphaeriaceae</taxon>
        <taxon>Friedmanniomyces</taxon>
    </lineage>
</organism>
<gene>
    <name evidence="3" type="ORF">B0A55_03321</name>
</gene>
<keyword evidence="4" id="KW-1185">Reference proteome</keyword>
<dbReference type="InterPro" id="IPR046539">
    <property type="entry name" value="DUF6604"/>
</dbReference>
<feature type="region of interest" description="Disordered" evidence="1">
    <location>
        <begin position="749"/>
        <end position="769"/>
    </location>
</feature>
<dbReference type="Proteomes" id="UP000309340">
    <property type="component" value="Unassembled WGS sequence"/>
</dbReference>
<proteinExistence type="predicted"/>
<feature type="compositionally biased region" description="Basic and acidic residues" evidence="1">
    <location>
        <begin position="973"/>
        <end position="994"/>
    </location>
</feature>
<dbReference type="Pfam" id="PF20253">
    <property type="entry name" value="DUF6604"/>
    <property type="match status" value="1"/>
</dbReference>
<dbReference type="EMBL" id="NAJQ01000076">
    <property type="protein sequence ID" value="TKA80138.1"/>
    <property type="molecule type" value="Genomic_DNA"/>
</dbReference>
<dbReference type="AlphaFoldDB" id="A0A4U0XWA2"/>
<feature type="domain" description="DUF6604" evidence="2">
    <location>
        <begin position="12"/>
        <end position="246"/>
    </location>
</feature>
<sequence length="1009" mass="111690">MASYAISDLHERYKKGTNRAVQWLAEAAGGAGVVPTSAQHPSTAIKLSTSDLIRLAERIAQRANPKRATPKNIEVTISILKEAIALRRESAAFYRQSHELLKRSQKEMTRLHSHFIDVLETVLGHLNKTREGSLASCARKKGKKQKGRTSKARVAKVDARPNVLANIFEGLSVEVTTTKATQRDPYVKSSSSPLATSAAAAAVPQYELEAQDGEQNFAVWCFFKECREIRPFLLNTWNAYVNKGAESASSLESFRCEGMDADAHNPAEMLCIPAYIALMLVRATSSGGQPLDRLRETIHYADATHPFVYSVLEVADISGLLTQQLEEWHQSGVGMDTFYSDVLPCTNSRSPLHLYAVIQMQLYMDIADIVGHSQGIELNLLLGVSSSIKRQIGGYEKRAPEILDARTFPEDPAQSLQRERCKKIISAGLEKTWERPERPIVEPTGVCADWQDLPALLPLLLHLPVLCGRVTSDLEQLNCVDGIAMCNNGFHVLAVAHLYTACKDVGLVKGVWPDMDFVIKTQGAENLRLWSSASGGRSLEAAARHDDKKFHLPSRQQVSKLAVRFKPTSAYLGPSHAKMVRDALFRMAGNLIVDPSAKLDDQIRKQWTNSKTLTPVQLLSLLKSSLHAEEMQQACNYQGHLERCATMLSRMNHEHFKDQIIQLRASQGLSEDYLGYGKEEVGTKMKLTMQGDQFDLEPTEPAADEKVILSRLEEATTKSKEEARSSWSSSERRAVWEIAVYRAISHKGGFKPYQEDGSDDGSDGDSSVVETLRCGGRDEELAVVASTDEQKLVGAMKLTRVQDGRVAIRPQNNSSPVGKAHWTPTSSSSASPFRSVLDRCAGIMGHVKETYSKQIAHFRATEELSVDYVGYELASNVLWQASRGSRTSARFLKYRTLLGAFAHAMSDHDGEAGADLLRTARQSVETLRCGSRDEQLGVVASTDNEKEMGAMRLRVQGANFAIESTEPTAEENQSWKRVEGETGKERKPLESLSSGERRAIWEQAVYEAL</sequence>
<evidence type="ECO:0000259" key="2">
    <source>
        <dbReference type="Pfam" id="PF20253"/>
    </source>
</evidence>
<dbReference type="STRING" id="329884.A0A4U0XWA2"/>
<reference evidence="3 4" key="1">
    <citation type="submission" date="2017-03" db="EMBL/GenBank/DDBJ databases">
        <title>Genomes of endolithic fungi from Antarctica.</title>
        <authorList>
            <person name="Coleine C."/>
            <person name="Masonjones S."/>
            <person name="Stajich J.E."/>
        </authorList>
    </citation>
    <scope>NUCLEOTIDE SEQUENCE [LARGE SCALE GENOMIC DNA]</scope>
    <source>
        <strain evidence="3 4">CCFEE 5184</strain>
    </source>
</reference>
<name>A0A4U0XWA2_9PEZI</name>
<accession>A0A4U0XWA2</accession>